<dbReference type="RefSeq" id="WP_263060744.1">
    <property type="nucleotide sequence ID" value="NZ_JAOUSE010000002.1"/>
</dbReference>
<dbReference type="InterPro" id="IPR001789">
    <property type="entry name" value="Sig_transdc_resp-reg_receiver"/>
</dbReference>
<dbReference type="NCBIfam" id="NF009206">
    <property type="entry name" value="PRK12555.1"/>
    <property type="match status" value="1"/>
</dbReference>
<keyword evidence="3 4" id="KW-0145">Chemotaxis</keyword>
<comment type="subcellular location">
    <subcellularLocation>
        <location evidence="3">Cytoplasm</location>
    </subcellularLocation>
</comment>
<dbReference type="InterPro" id="IPR008248">
    <property type="entry name" value="CheB-like"/>
</dbReference>
<dbReference type="PROSITE" id="PS50122">
    <property type="entry name" value="CHEB"/>
    <property type="match status" value="1"/>
</dbReference>
<evidence type="ECO:0000259" key="7">
    <source>
        <dbReference type="PROSITE" id="PS50122"/>
    </source>
</evidence>
<dbReference type="PANTHER" id="PTHR42872:SF3">
    <property type="entry name" value="PROTEIN-GLUTAMATE METHYLESTERASE_PROTEIN-GLUTAMINE GLUTAMINASE 1"/>
    <property type="match status" value="1"/>
</dbReference>
<evidence type="ECO:0000256" key="1">
    <source>
        <dbReference type="ARBA" id="ARBA00022801"/>
    </source>
</evidence>
<dbReference type="Pfam" id="PF00072">
    <property type="entry name" value="Response_reg"/>
    <property type="match status" value="1"/>
</dbReference>
<dbReference type="SUPFAM" id="SSF52172">
    <property type="entry name" value="CheY-like"/>
    <property type="match status" value="1"/>
</dbReference>
<dbReference type="PIRSF" id="PIRSF000876">
    <property type="entry name" value="RR_chemtxs_CheB"/>
    <property type="match status" value="1"/>
</dbReference>
<dbReference type="EC" id="3.1.1.61" evidence="3"/>
<comment type="domain">
    <text evidence="3">Contains a C-terminal catalytic domain, and an N-terminal region which modulates catalytic activity.</text>
</comment>
<feature type="active site" evidence="3 4">
    <location>
        <position position="296"/>
    </location>
</feature>
<evidence type="ECO:0000313" key="9">
    <source>
        <dbReference type="Proteomes" id="UP001208656"/>
    </source>
</evidence>
<proteinExistence type="inferred from homology"/>
<comment type="similarity">
    <text evidence="3">Belongs to the CheB family.</text>
</comment>
<dbReference type="EMBL" id="JAOUSE010000002">
    <property type="protein sequence ID" value="MCU9593073.1"/>
    <property type="molecule type" value="Genomic_DNA"/>
</dbReference>
<dbReference type="NCBIfam" id="NF001965">
    <property type="entry name" value="PRK00742.1"/>
    <property type="match status" value="1"/>
</dbReference>
<comment type="function">
    <text evidence="3">Involved in chemotaxis. Part of a chemotaxis signal transduction system that modulates chemotaxis in response to various stimuli. Catalyzes the demethylation of specific methylglutamate residues introduced into the chemoreceptors (methyl-accepting chemotaxis proteins or MCP) by CheR. Also mediates the irreversible deamidation of specific glutamine residues to glutamic acid.</text>
</comment>
<keyword evidence="3" id="KW-0963">Cytoplasm</keyword>
<dbReference type="InterPro" id="IPR000673">
    <property type="entry name" value="Sig_transdc_resp-reg_Me-estase"/>
</dbReference>
<comment type="catalytic activity">
    <reaction evidence="2 3">
        <text>[protein]-L-glutamate 5-O-methyl ester + H2O = L-glutamyl-[protein] + methanol + H(+)</text>
        <dbReference type="Rhea" id="RHEA:23236"/>
        <dbReference type="Rhea" id="RHEA-COMP:10208"/>
        <dbReference type="Rhea" id="RHEA-COMP:10311"/>
        <dbReference type="ChEBI" id="CHEBI:15377"/>
        <dbReference type="ChEBI" id="CHEBI:15378"/>
        <dbReference type="ChEBI" id="CHEBI:17790"/>
        <dbReference type="ChEBI" id="CHEBI:29973"/>
        <dbReference type="ChEBI" id="CHEBI:82795"/>
        <dbReference type="EC" id="3.1.1.61"/>
    </reaction>
</comment>
<comment type="catalytic activity">
    <reaction evidence="3">
        <text>L-glutaminyl-[protein] + H2O = L-glutamyl-[protein] + NH4(+)</text>
        <dbReference type="Rhea" id="RHEA:16441"/>
        <dbReference type="Rhea" id="RHEA-COMP:10207"/>
        <dbReference type="Rhea" id="RHEA-COMP:10208"/>
        <dbReference type="ChEBI" id="CHEBI:15377"/>
        <dbReference type="ChEBI" id="CHEBI:28938"/>
        <dbReference type="ChEBI" id="CHEBI:29973"/>
        <dbReference type="ChEBI" id="CHEBI:30011"/>
        <dbReference type="EC" id="3.5.1.44"/>
    </reaction>
</comment>
<sequence>MEPIKVLIVDDSAFMRTMIKDLLSSDKRIQVIGTARNGADAINKLKRYEPDVITMDVEMPVMNGLDCLEKIMNEQPLPIIMLSSTTVEGAENTIAAIQKGAFDFVPKPSSTISFDLRQVKDELIKKIIEAQRANIKPLRLRNQTFKGKQNTATDQVFSYTQKRNNKLVLIGSSTGGPRALEFVIKNLPKNFAAPILIVQHMPKGFTKSLAERLNFASAIEVKEAEHGEILRNGVAYIAPGGKHLKVRQVGHSIVSSLTTDDPVKGHRPSVDTLFFSAAKLKNHQKIAIVLTGMGSDGAYGLEVLKHNTDNTYTIAESENTAVIYGMPKSAIQTGYVDKIADLDEIACHITRFVNER</sequence>
<name>A0ABT2WBM2_9BACI</name>
<organism evidence="8 9">
    <name type="scientific">Pallidibacillus thermolactis</name>
    <dbReference type="NCBI Taxonomy" id="251051"/>
    <lineage>
        <taxon>Bacteria</taxon>
        <taxon>Bacillati</taxon>
        <taxon>Bacillota</taxon>
        <taxon>Bacilli</taxon>
        <taxon>Bacillales</taxon>
        <taxon>Bacillaceae</taxon>
        <taxon>Pallidibacillus</taxon>
    </lineage>
</organism>
<evidence type="ECO:0000259" key="6">
    <source>
        <dbReference type="PROSITE" id="PS50110"/>
    </source>
</evidence>
<dbReference type="HAMAP" id="MF_00099">
    <property type="entry name" value="CheB_chemtxs"/>
    <property type="match status" value="1"/>
</dbReference>
<feature type="modified residue" description="4-aspartylphosphate" evidence="3 5">
    <location>
        <position position="56"/>
    </location>
</feature>
<evidence type="ECO:0000256" key="2">
    <source>
        <dbReference type="ARBA" id="ARBA00048267"/>
    </source>
</evidence>
<dbReference type="EC" id="3.5.1.44" evidence="3"/>
<dbReference type="InterPro" id="IPR011006">
    <property type="entry name" value="CheY-like_superfamily"/>
</dbReference>
<comment type="PTM">
    <text evidence="3">Phosphorylated by CheA. Phosphorylation of the N-terminal regulatory domain activates the methylesterase activity.</text>
</comment>
<protein>
    <recommendedName>
        <fullName evidence="3">Protein-glutamate methylesterase/protein-glutamine glutaminase</fullName>
        <ecNumber evidence="3">3.1.1.61</ecNumber>
        <ecNumber evidence="3">3.5.1.44</ecNumber>
    </recommendedName>
</protein>
<feature type="domain" description="CheB-type methylesterase" evidence="7">
    <location>
        <begin position="161"/>
        <end position="356"/>
    </location>
</feature>
<gene>
    <name evidence="3" type="primary">cheB</name>
    <name evidence="8" type="ORF">OEV82_01215</name>
</gene>
<evidence type="ECO:0000313" key="8">
    <source>
        <dbReference type="EMBL" id="MCU9593073.1"/>
    </source>
</evidence>
<dbReference type="CDD" id="cd17541">
    <property type="entry name" value="REC_CheB-like"/>
    <property type="match status" value="1"/>
</dbReference>
<keyword evidence="1 3" id="KW-0378">Hydrolase</keyword>
<dbReference type="SMART" id="SM00448">
    <property type="entry name" value="REC"/>
    <property type="match status" value="1"/>
</dbReference>
<feature type="active site" evidence="3 4">
    <location>
        <position position="200"/>
    </location>
</feature>
<dbReference type="Gene3D" id="3.40.50.180">
    <property type="entry name" value="Methylesterase CheB, C-terminal domain"/>
    <property type="match status" value="1"/>
</dbReference>
<reference evidence="8 9" key="1">
    <citation type="submission" date="2022-10" db="EMBL/GenBank/DDBJ databases">
        <title>Description of Fervidibacillus gen. nov. in the family Fervidibacillaceae fam. nov. with two species, Fervidibacillus albus sp. nov., and Fervidibacillus halotolerans sp. nov., isolated from tidal flat sediments.</title>
        <authorList>
            <person name="Kwon K.K."/>
            <person name="Yang S.-H."/>
        </authorList>
    </citation>
    <scope>NUCLEOTIDE SEQUENCE [LARGE SCALE GENOMIC DNA]</scope>
    <source>
        <strain evidence="8 9">DSM 23332</strain>
    </source>
</reference>
<dbReference type="CDD" id="cd16432">
    <property type="entry name" value="CheB_Rec"/>
    <property type="match status" value="1"/>
</dbReference>
<feature type="domain" description="Response regulatory" evidence="6">
    <location>
        <begin position="5"/>
        <end position="122"/>
    </location>
</feature>
<dbReference type="Gene3D" id="3.40.50.2300">
    <property type="match status" value="1"/>
</dbReference>
<evidence type="ECO:0000256" key="3">
    <source>
        <dbReference type="HAMAP-Rule" id="MF_00099"/>
    </source>
</evidence>
<dbReference type="Pfam" id="PF01339">
    <property type="entry name" value="CheB_methylest"/>
    <property type="match status" value="1"/>
</dbReference>
<dbReference type="SUPFAM" id="SSF52738">
    <property type="entry name" value="Methylesterase CheB, C-terminal domain"/>
    <property type="match status" value="1"/>
</dbReference>
<keyword evidence="9" id="KW-1185">Reference proteome</keyword>
<comment type="caution">
    <text evidence="8">The sequence shown here is derived from an EMBL/GenBank/DDBJ whole genome shotgun (WGS) entry which is preliminary data.</text>
</comment>
<evidence type="ECO:0000256" key="4">
    <source>
        <dbReference type="PROSITE-ProRule" id="PRU00050"/>
    </source>
</evidence>
<dbReference type="PROSITE" id="PS50110">
    <property type="entry name" value="RESPONSE_REGULATORY"/>
    <property type="match status" value="1"/>
</dbReference>
<evidence type="ECO:0000256" key="5">
    <source>
        <dbReference type="PROSITE-ProRule" id="PRU00169"/>
    </source>
</evidence>
<keyword evidence="3 5" id="KW-0597">Phosphoprotein</keyword>
<accession>A0ABT2WBM2</accession>
<dbReference type="PANTHER" id="PTHR42872">
    <property type="entry name" value="PROTEIN-GLUTAMATE METHYLESTERASE/PROTEIN-GLUTAMINE GLUTAMINASE"/>
    <property type="match status" value="1"/>
</dbReference>
<feature type="active site" evidence="3 4">
    <location>
        <position position="173"/>
    </location>
</feature>
<dbReference type="Proteomes" id="UP001208656">
    <property type="component" value="Unassembled WGS sequence"/>
</dbReference>
<dbReference type="InterPro" id="IPR035909">
    <property type="entry name" value="CheB_C"/>
</dbReference>